<keyword evidence="4" id="KW-1185">Reference proteome</keyword>
<feature type="transmembrane region" description="Helical" evidence="1">
    <location>
        <begin position="309"/>
        <end position="328"/>
    </location>
</feature>
<feature type="transmembrane region" description="Helical" evidence="1">
    <location>
        <begin position="125"/>
        <end position="149"/>
    </location>
</feature>
<feature type="transmembrane region" description="Helical" evidence="1">
    <location>
        <begin position="93"/>
        <end position="113"/>
    </location>
</feature>
<evidence type="ECO:0000259" key="2">
    <source>
        <dbReference type="Pfam" id="PF02698"/>
    </source>
</evidence>
<accession>A0ABP9FX07</accession>
<feature type="transmembrane region" description="Helical" evidence="1">
    <location>
        <begin position="59"/>
        <end position="81"/>
    </location>
</feature>
<dbReference type="CDD" id="cd06259">
    <property type="entry name" value="YdcF-like"/>
    <property type="match status" value="1"/>
</dbReference>
<keyword evidence="1" id="KW-1133">Transmembrane helix</keyword>
<feature type="transmembrane region" description="Helical" evidence="1">
    <location>
        <begin position="29"/>
        <end position="47"/>
    </location>
</feature>
<dbReference type="EMBL" id="BAABLW010000007">
    <property type="protein sequence ID" value="GAA4920916.1"/>
    <property type="molecule type" value="Genomic_DNA"/>
</dbReference>
<keyword evidence="1" id="KW-0812">Transmembrane</keyword>
<dbReference type="Pfam" id="PF02698">
    <property type="entry name" value="DUF218"/>
    <property type="match status" value="1"/>
</dbReference>
<evidence type="ECO:0000313" key="4">
    <source>
        <dbReference type="Proteomes" id="UP001500368"/>
    </source>
</evidence>
<feature type="domain" description="DUF218" evidence="2">
    <location>
        <begin position="159"/>
        <end position="301"/>
    </location>
</feature>
<dbReference type="Gene3D" id="3.40.50.620">
    <property type="entry name" value="HUPs"/>
    <property type="match status" value="1"/>
</dbReference>
<name>A0ABP9FX07_9MICC</name>
<dbReference type="RefSeq" id="WP_345477560.1">
    <property type="nucleotide sequence ID" value="NZ_BAABLW010000007.1"/>
</dbReference>
<protein>
    <submittedName>
        <fullName evidence="3">YdcF family protein</fullName>
    </submittedName>
</protein>
<sequence length="332" mass="36343">MWMLILALLCFVLYAWFHSRDRRMLRNGVLLVLGVLLGLAGVLNLLWDHVPALDWIVAKLILGSLLGVLLLGLALIANGVTMVRREGRRLANLLSLLAGIAVFASPLAVINLLNANTVITVPLAVLIFFGFGYLGIVFLIFLSYAVIYSRGTHKVAPAAVVILGAQLIGGKVPPLLRARLDRALEVYRDADDPKPLLIPSGGQGVDESRPEGEGMAEYLLAAGVASGDVRPENRAVNTEQNLLYSAQIQREAGRPGPMLVATNNYHVLRSALLARKLRLDAEVVGARTAWYFVPSAFLREFVAILKNHILLHAVLFTPFVLLAAYYFFLYLD</sequence>
<dbReference type="PANTHER" id="PTHR30336">
    <property type="entry name" value="INNER MEMBRANE PROTEIN, PROBABLE PERMEASE"/>
    <property type="match status" value="1"/>
</dbReference>
<evidence type="ECO:0000256" key="1">
    <source>
        <dbReference type="SAM" id="Phobius"/>
    </source>
</evidence>
<dbReference type="InterPro" id="IPR014729">
    <property type="entry name" value="Rossmann-like_a/b/a_fold"/>
</dbReference>
<dbReference type="InterPro" id="IPR003848">
    <property type="entry name" value="DUF218"/>
</dbReference>
<dbReference type="InterPro" id="IPR051599">
    <property type="entry name" value="Cell_Envelope_Assoc"/>
</dbReference>
<gene>
    <name evidence="3" type="ORF">GCM10025790_16370</name>
</gene>
<dbReference type="PANTHER" id="PTHR30336:SF18">
    <property type="entry name" value="MEMBRANE PROTEIN"/>
    <property type="match status" value="1"/>
</dbReference>
<dbReference type="Proteomes" id="UP001500368">
    <property type="component" value="Unassembled WGS sequence"/>
</dbReference>
<comment type="caution">
    <text evidence="3">The sequence shown here is derived from an EMBL/GenBank/DDBJ whole genome shotgun (WGS) entry which is preliminary data.</text>
</comment>
<reference evidence="4" key="1">
    <citation type="journal article" date="2019" name="Int. J. Syst. Evol. Microbiol.">
        <title>The Global Catalogue of Microorganisms (GCM) 10K type strain sequencing project: providing services to taxonomists for standard genome sequencing and annotation.</title>
        <authorList>
            <consortium name="The Broad Institute Genomics Platform"/>
            <consortium name="The Broad Institute Genome Sequencing Center for Infectious Disease"/>
            <person name="Wu L."/>
            <person name="Ma J."/>
        </authorList>
    </citation>
    <scope>NUCLEOTIDE SEQUENCE [LARGE SCALE GENOMIC DNA]</scope>
    <source>
        <strain evidence="4">JCM 19129</strain>
    </source>
</reference>
<proteinExistence type="predicted"/>
<evidence type="ECO:0000313" key="3">
    <source>
        <dbReference type="EMBL" id="GAA4920916.1"/>
    </source>
</evidence>
<keyword evidence="1" id="KW-0472">Membrane</keyword>
<organism evidence="3 4">
    <name type="scientific">Nesterenkonia rhizosphaerae</name>
    <dbReference type="NCBI Taxonomy" id="1348272"/>
    <lineage>
        <taxon>Bacteria</taxon>
        <taxon>Bacillati</taxon>
        <taxon>Actinomycetota</taxon>
        <taxon>Actinomycetes</taxon>
        <taxon>Micrococcales</taxon>
        <taxon>Micrococcaceae</taxon>
        <taxon>Nesterenkonia</taxon>
    </lineage>
</organism>